<proteinExistence type="predicted"/>
<accession>A0A0B0EL07</accession>
<protein>
    <submittedName>
        <fullName evidence="2">Uncharacterized protein</fullName>
    </submittedName>
</protein>
<feature type="region of interest" description="Disordered" evidence="1">
    <location>
        <begin position="1"/>
        <end position="24"/>
    </location>
</feature>
<name>A0A0B0EL07_9BACT</name>
<dbReference type="EMBL" id="JRYO01000208">
    <property type="protein sequence ID" value="KHE91345.1"/>
    <property type="molecule type" value="Genomic_DNA"/>
</dbReference>
<reference evidence="2 3" key="1">
    <citation type="submission" date="2014-10" db="EMBL/GenBank/DDBJ databases">
        <title>Draft genome of anammox bacterium scalindua brodae, obtained using differential coverage binning of sequence data from two enrichment reactors.</title>
        <authorList>
            <person name="Speth D.R."/>
            <person name="Russ L."/>
            <person name="Kartal B."/>
            <person name="Op den Camp H.J."/>
            <person name="Dutilh B.E."/>
            <person name="Jetten M.S."/>
        </authorList>
    </citation>
    <scope>NUCLEOTIDE SEQUENCE [LARGE SCALE GENOMIC DNA]</scope>
    <source>
        <strain evidence="2">RU1</strain>
    </source>
</reference>
<dbReference type="Proteomes" id="UP000030652">
    <property type="component" value="Unassembled WGS sequence"/>
</dbReference>
<evidence type="ECO:0000256" key="1">
    <source>
        <dbReference type="SAM" id="MobiDB-lite"/>
    </source>
</evidence>
<dbReference type="AlphaFoldDB" id="A0A0B0EL07"/>
<evidence type="ECO:0000313" key="3">
    <source>
        <dbReference type="Proteomes" id="UP000030652"/>
    </source>
</evidence>
<sequence>MRRSEESQKSKFEQSVTIGEDNAEEGIGVKPDLLTMVVRFVMLSTWQDHYE</sequence>
<gene>
    <name evidence="2" type="ORF">SCABRO_02916</name>
</gene>
<feature type="compositionally biased region" description="Basic and acidic residues" evidence="1">
    <location>
        <begin position="1"/>
        <end position="12"/>
    </location>
</feature>
<evidence type="ECO:0000313" key="2">
    <source>
        <dbReference type="EMBL" id="KHE91345.1"/>
    </source>
</evidence>
<organism evidence="2 3">
    <name type="scientific">Candidatus Scalindua brodae</name>
    <dbReference type="NCBI Taxonomy" id="237368"/>
    <lineage>
        <taxon>Bacteria</taxon>
        <taxon>Pseudomonadati</taxon>
        <taxon>Planctomycetota</taxon>
        <taxon>Candidatus Brocadiia</taxon>
        <taxon>Candidatus Brocadiales</taxon>
        <taxon>Candidatus Scalinduaceae</taxon>
        <taxon>Candidatus Scalindua</taxon>
    </lineage>
</organism>
<comment type="caution">
    <text evidence="2">The sequence shown here is derived from an EMBL/GenBank/DDBJ whole genome shotgun (WGS) entry which is preliminary data.</text>
</comment>